<protein>
    <submittedName>
        <fullName evidence="3">Uncharacterized protein</fullName>
    </submittedName>
</protein>
<reference evidence="3 4" key="1">
    <citation type="submission" date="2017-02" db="EMBL/GenBank/DDBJ databases">
        <authorList>
            <person name="Peterson S.W."/>
        </authorList>
    </citation>
    <scope>NUCLEOTIDE SEQUENCE [LARGE SCALE GENOMIC DNA]</scope>
    <source>
        <strain evidence="3 4">DSM 16080</strain>
    </source>
</reference>
<dbReference type="RefSeq" id="WP_078717465.1">
    <property type="nucleotide sequence ID" value="NZ_FUYC01000008.1"/>
</dbReference>
<dbReference type="STRING" id="1121449.SAMN02745704_01906"/>
<accession>A0A1T4X950</accession>
<evidence type="ECO:0000313" key="4">
    <source>
        <dbReference type="Proteomes" id="UP000190027"/>
    </source>
</evidence>
<dbReference type="AlphaFoldDB" id="A0A1T4X950"/>
<feature type="signal peptide" evidence="2">
    <location>
        <begin position="1"/>
        <end position="21"/>
    </location>
</feature>
<organism evidence="3 4">
    <name type="scientific">Paucidesulfovibrio gracilis DSM 16080</name>
    <dbReference type="NCBI Taxonomy" id="1121449"/>
    <lineage>
        <taxon>Bacteria</taxon>
        <taxon>Pseudomonadati</taxon>
        <taxon>Thermodesulfobacteriota</taxon>
        <taxon>Desulfovibrionia</taxon>
        <taxon>Desulfovibrionales</taxon>
        <taxon>Desulfovibrionaceae</taxon>
        <taxon>Paucidesulfovibrio</taxon>
    </lineage>
</organism>
<dbReference type="EMBL" id="FUYC01000008">
    <property type="protein sequence ID" value="SKA85625.1"/>
    <property type="molecule type" value="Genomic_DNA"/>
</dbReference>
<feature type="region of interest" description="Disordered" evidence="1">
    <location>
        <begin position="39"/>
        <end position="64"/>
    </location>
</feature>
<sequence>MKKFFSFLLFAAIIVGAVSLAPTLGQKLDKPYEAGLLQAPDIERHNHAAPEHEAGHGEPAESHG</sequence>
<name>A0A1T4X950_9BACT</name>
<keyword evidence="4" id="KW-1185">Reference proteome</keyword>
<evidence type="ECO:0000313" key="3">
    <source>
        <dbReference type="EMBL" id="SKA85625.1"/>
    </source>
</evidence>
<evidence type="ECO:0000256" key="1">
    <source>
        <dbReference type="SAM" id="MobiDB-lite"/>
    </source>
</evidence>
<feature type="compositionally biased region" description="Basic and acidic residues" evidence="1">
    <location>
        <begin position="41"/>
        <end position="64"/>
    </location>
</feature>
<keyword evidence="2" id="KW-0732">Signal</keyword>
<gene>
    <name evidence="3" type="ORF">SAMN02745704_01906</name>
</gene>
<feature type="chain" id="PRO_5013386851" evidence="2">
    <location>
        <begin position="22"/>
        <end position="64"/>
    </location>
</feature>
<evidence type="ECO:0000256" key="2">
    <source>
        <dbReference type="SAM" id="SignalP"/>
    </source>
</evidence>
<dbReference type="Proteomes" id="UP000190027">
    <property type="component" value="Unassembled WGS sequence"/>
</dbReference>
<proteinExistence type="predicted"/>